<evidence type="ECO:0000259" key="3">
    <source>
        <dbReference type="Pfam" id="PF01408"/>
    </source>
</evidence>
<evidence type="ECO:0000259" key="4">
    <source>
        <dbReference type="Pfam" id="PF22725"/>
    </source>
</evidence>
<dbReference type="InterPro" id="IPR036291">
    <property type="entry name" value="NAD(P)-bd_dom_sf"/>
</dbReference>
<keyword evidence="6" id="KW-1185">Reference proteome</keyword>
<dbReference type="Pfam" id="PF22725">
    <property type="entry name" value="GFO_IDH_MocA_C3"/>
    <property type="match status" value="1"/>
</dbReference>
<dbReference type="InterPro" id="IPR055170">
    <property type="entry name" value="GFO_IDH_MocA-like_dom"/>
</dbReference>
<dbReference type="SUPFAM" id="SSF51735">
    <property type="entry name" value="NAD(P)-binding Rossmann-fold domains"/>
    <property type="match status" value="1"/>
</dbReference>
<comment type="similarity">
    <text evidence="1">Belongs to the Gfo/Idh/MocA family.</text>
</comment>
<dbReference type="PANTHER" id="PTHR43708:SF5">
    <property type="entry name" value="CONSERVED EXPRESSED OXIDOREDUCTASE (EUROFUNG)-RELATED"/>
    <property type="match status" value="1"/>
</dbReference>
<dbReference type="EMBL" id="AP023367">
    <property type="protein sequence ID" value="BCJ95910.1"/>
    <property type="molecule type" value="Genomic_DNA"/>
</dbReference>
<dbReference type="Gene3D" id="3.30.360.10">
    <property type="entry name" value="Dihydrodipicolinate Reductase, domain 2"/>
    <property type="match status" value="1"/>
</dbReference>
<dbReference type="PANTHER" id="PTHR43708">
    <property type="entry name" value="CONSERVED EXPRESSED OXIDOREDUCTASE (EUROFUNG)"/>
    <property type="match status" value="1"/>
</dbReference>
<dbReference type="Pfam" id="PF01408">
    <property type="entry name" value="GFO_IDH_MocA"/>
    <property type="match status" value="1"/>
</dbReference>
<accession>A0A6S6R923</accession>
<dbReference type="KEGG" id="acel:acsn021_34790"/>
<evidence type="ECO:0000313" key="6">
    <source>
        <dbReference type="Proteomes" id="UP000515561"/>
    </source>
</evidence>
<dbReference type="GO" id="GO:0000166">
    <property type="term" value="F:nucleotide binding"/>
    <property type="evidence" value="ECO:0007669"/>
    <property type="project" value="InterPro"/>
</dbReference>
<dbReference type="SUPFAM" id="SSF55347">
    <property type="entry name" value="Glyceraldehyde-3-phosphate dehydrogenase-like, C-terminal domain"/>
    <property type="match status" value="1"/>
</dbReference>
<evidence type="ECO:0000256" key="1">
    <source>
        <dbReference type="ARBA" id="ARBA00010928"/>
    </source>
</evidence>
<gene>
    <name evidence="5" type="ORF">acsn021_34790</name>
</gene>
<dbReference type="InterPro" id="IPR000683">
    <property type="entry name" value="Gfo/Idh/MocA-like_OxRdtase_N"/>
</dbReference>
<dbReference type="InterPro" id="IPR051317">
    <property type="entry name" value="Gfo/Idh/MocA_oxidoreduct"/>
</dbReference>
<dbReference type="AlphaFoldDB" id="A0A6S6R923"/>
<sequence>MSQQEFMIGIVGFGGMGNWHRELIDSIEGLTVAGIYDIKEERSAYARDLKIKAYANLPALLSDPKIGLVLIATPNDVHKSLAMQAMAAGKHVVCEKPVALNSMDLNDMIEASRKYGRLFTVHQNRRWDEDFLTVKKVYEEGRLGEIFRIESRVQGSRGIPGDWRQEKERGGGMVLDWGVHLLDQILYMFGESKLNYVYATLTNVTNQLVDDGFTAWLTFENGIEVLVEVGTNNFVSLPRWYVLGVDGTAVIKDFNESGKIVSAVGKDDKDVVPVRTAAGLTKTMAPRREDTIKAEELPLVKSDVKDFYRNIMAAMEGREEVRVKLAEISRVMRLMEAVFQSSREHKVIEFET</sequence>
<evidence type="ECO:0000313" key="5">
    <source>
        <dbReference type="EMBL" id="BCJ95910.1"/>
    </source>
</evidence>
<dbReference type="Gene3D" id="3.40.50.720">
    <property type="entry name" value="NAD(P)-binding Rossmann-like Domain"/>
    <property type="match status" value="1"/>
</dbReference>
<protein>
    <submittedName>
        <fullName evidence="5">Oxidoreductase</fullName>
    </submittedName>
</protein>
<proteinExistence type="inferred from homology"/>
<feature type="domain" description="Gfo/Idh/MocA-like oxidoreductase N-terminal" evidence="3">
    <location>
        <begin position="7"/>
        <end position="121"/>
    </location>
</feature>
<evidence type="ECO:0000256" key="2">
    <source>
        <dbReference type="ARBA" id="ARBA00023002"/>
    </source>
</evidence>
<feature type="domain" description="GFO/IDH/MocA-like oxidoreductase" evidence="4">
    <location>
        <begin position="131"/>
        <end position="249"/>
    </location>
</feature>
<keyword evidence="2" id="KW-0560">Oxidoreductase</keyword>
<dbReference type="GO" id="GO:0016491">
    <property type="term" value="F:oxidoreductase activity"/>
    <property type="evidence" value="ECO:0007669"/>
    <property type="project" value="UniProtKB-KW"/>
</dbReference>
<reference evidence="5 6" key="1">
    <citation type="journal article" date="2016" name="Int. J. Syst. Evol. Microbiol.">
        <title>Descriptions of Anaerotaenia torta gen. nov., sp. nov. and Anaerocolumna cellulosilytica gen. nov., sp. nov. isolated from a methanogenic reactor of cattle waste.</title>
        <authorList>
            <person name="Uek A."/>
            <person name="Ohtaki Y."/>
            <person name="Kaku N."/>
            <person name="Ueki K."/>
        </authorList>
    </citation>
    <scope>NUCLEOTIDE SEQUENCE [LARGE SCALE GENOMIC DNA]</scope>
    <source>
        <strain evidence="5 6">SN021</strain>
    </source>
</reference>
<organism evidence="5 6">
    <name type="scientific">Anaerocolumna cellulosilytica</name>
    <dbReference type="NCBI Taxonomy" id="433286"/>
    <lineage>
        <taxon>Bacteria</taxon>
        <taxon>Bacillati</taxon>
        <taxon>Bacillota</taxon>
        <taxon>Clostridia</taxon>
        <taxon>Lachnospirales</taxon>
        <taxon>Lachnospiraceae</taxon>
        <taxon>Anaerocolumna</taxon>
    </lineage>
</organism>
<dbReference type="RefSeq" id="WP_184092304.1">
    <property type="nucleotide sequence ID" value="NZ_AP023367.1"/>
</dbReference>
<dbReference type="Proteomes" id="UP000515561">
    <property type="component" value="Chromosome"/>
</dbReference>
<name>A0A6S6R923_9FIRM</name>